<protein>
    <recommendedName>
        <fullName evidence="3">NmrA-like domain-containing protein</fullName>
    </recommendedName>
</protein>
<gene>
    <name evidence="4" type="ORF">VTJ49DRAFT_6394</name>
</gene>
<dbReference type="SUPFAM" id="SSF51735">
    <property type="entry name" value="NAD(P)-binding Rossmann-fold domains"/>
    <property type="match status" value="1"/>
</dbReference>
<evidence type="ECO:0000313" key="5">
    <source>
        <dbReference type="Proteomes" id="UP001583172"/>
    </source>
</evidence>
<accession>A0ABR3VQ01</accession>
<evidence type="ECO:0000256" key="1">
    <source>
        <dbReference type="ARBA" id="ARBA00022857"/>
    </source>
</evidence>
<reference evidence="4 5" key="1">
    <citation type="journal article" date="2024" name="Commun. Biol.">
        <title>Comparative genomic analysis of thermophilic fungi reveals convergent evolutionary adaptations and gene losses.</title>
        <authorList>
            <person name="Steindorff A.S."/>
            <person name="Aguilar-Pontes M.V."/>
            <person name="Robinson A.J."/>
            <person name="Andreopoulos B."/>
            <person name="LaButti K."/>
            <person name="Kuo A."/>
            <person name="Mondo S."/>
            <person name="Riley R."/>
            <person name="Otillar R."/>
            <person name="Haridas S."/>
            <person name="Lipzen A."/>
            <person name="Grimwood J."/>
            <person name="Schmutz J."/>
            <person name="Clum A."/>
            <person name="Reid I.D."/>
            <person name="Moisan M.C."/>
            <person name="Butler G."/>
            <person name="Nguyen T.T.M."/>
            <person name="Dewar K."/>
            <person name="Conant G."/>
            <person name="Drula E."/>
            <person name="Henrissat B."/>
            <person name="Hansel C."/>
            <person name="Singer S."/>
            <person name="Hutchinson M.I."/>
            <person name="de Vries R.P."/>
            <person name="Natvig D.O."/>
            <person name="Powell A.J."/>
            <person name="Tsang A."/>
            <person name="Grigoriev I.V."/>
        </authorList>
    </citation>
    <scope>NUCLEOTIDE SEQUENCE [LARGE SCALE GENOMIC DNA]</scope>
    <source>
        <strain evidence="4 5">CBS 620.91</strain>
    </source>
</reference>
<organism evidence="4 5">
    <name type="scientific">Humicola insolens</name>
    <name type="common">Soft-rot fungus</name>
    <dbReference type="NCBI Taxonomy" id="85995"/>
    <lineage>
        <taxon>Eukaryota</taxon>
        <taxon>Fungi</taxon>
        <taxon>Dikarya</taxon>
        <taxon>Ascomycota</taxon>
        <taxon>Pezizomycotina</taxon>
        <taxon>Sordariomycetes</taxon>
        <taxon>Sordariomycetidae</taxon>
        <taxon>Sordariales</taxon>
        <taxon>Chaetomiaceae</taxon>
        <taxon>Mycothermus</taxon>
    </lineage>
</organism>
<sequence>MSAIKNVTVLGGSGNLGPAIINELLVAGFSVTALTRAENSATPSFPDSVRVVPVDYSSVDSLKSALTGQDAVVSVIATAAVGSSAQRNAIDGALAAGVKRFIPSEFGINTRKVRGTPIGKILGGKIATVDYLEELAAKNPGFTWTGLTTGLFFDWGLDRFGLGIVNLKDKTSTVVDSGNEKFQASTLAQVGRAVAHILQHPAETANKYIGTASFNLSQNELIALVEELTGQKFPVTTRITSEELRKKGEEKLEKGDFSAFLELLTVHNNADGAGNALLEEQSANGLIGLPYEDLRKEVEAWLKRAAAL</sequence>
<evidence type="ECO:0000256" key="2">
    <source>
        <dbReference type="ARBA" id="ARBA00023002"/>
    </source>
</evidence>
<evidence type="ECO:0000313" key="4">
    <source>
        <dbReference type="EMBL" id="KAL1843990.1"/>
    </source>
</evidence>
<dbReference type="InterPro" id="IPR051609">
    <property type="entry name" value="NmrA/Isoflavone_reductase-like"/>
</dbReference>
<dbReference type="EMBL" id="JAZGSY010000006">
    <property type="protein sequence ID" value="KAL1843990.1"/>
    <property type="molecule type" value="Genomic_DNA"/>
</dbReference>
<comment type="caution">
    <text evidence="4">The sequence shown here is derived from an EMBL/GenBank/DDBJ whole genome shotgun (WGS) entry which is preliminary data.</text>
</comment>
<dbReference type="Pfam" id="PF05368">
    <property type="entry name" value="NmrA"/>
    <property type="match status" value="1"/>
</dbReference>
<dbReference type="InterPro" id="IPR008030">
    <property type="entry name" value="NmrA-like"/>
</dbReference>
<dbReference type="InterPro" id="IPR036291">
    <property type="entry name" value="NAD(P)-bd_dom_sf"/>
</dbReference>
<dbReference type="Gene3D" id="3.40.50.720">
    <property type="entry name" value="NAD(P)-binding Rossmann-like Domain"/>
    <property type="match status" value="1"/>
</dbReference>
<keyword evidence="5" id="KW-1185">Reference proteome</keyword>
<keyword evidence="2" id="KW-0560">Oxidoreductase</keyword>
<dbReference type="Gene3D" id="3.90.25.10">
    <property type="entry name" value="UDP-galactose 4-epimerase, domain 1"/>
    <property type="match status" value="1"/>
</dbReference>
<proteinExistence type="predicted"/>
<name>A0ABR3VQ01_HUMIN</name>
<feature type="domain" description="NmrA-like" evidence="3">
    <location>
        <begin position="5"/>
        <end position="235"/>
    </location>
</feature>
<dbReference type="Proteomes" id="UP001583172">
    <property type="component" value="Unassembled WGS sequence"/>
</dbReference>
<dbReference type="CDD" id="cd05259">
    <property type="entry name" value="PCBER_SDR_a"/>
    <property type="match status" value="1"/>
</dbReference>
<dbReference type="InterPro" id="IPR045312">
    <property type="entry name" value="PCBER-like"/>
</dbReference>
<evidence type="ECO:0000259" key="3">
    <source>
        <dbReference type="Pfam" id="PF05368"/>
    </source>
</evidence>
<dbReference type="PANTHER" id="PTHR47706">
    <property type="entry name" value="NMRA-LIKE FAMILY PROTEIN"/>
    <property type="match status" value="1"/>
</dbReference>
<dbReference type="PANTHER" id="PTHR47706:SF10">
    <property type="entry name" value="NMRA-LIKE DOMAIN-CONTAINING PROTEIN"/>
    <property type="match status" value="1"/>
</dbReference>
<keyword evidence="1" id="KW-0521">NADP</keyword>